<gene>
    <name evidence="1" type="ORF">APTSU1_000339500</name>
</gene>
<comment type="caution">
    <text evidence="1">The sequence shown here is derived from an EMBL/GenBank/DDBJ whole genome shotgun (WGS) entry which is preliminary data.</text>
</comment>
<dbReference type="EMBL" id="BAAFST010000003">
    <property type="protein sequence ID" value="GAB1288165.1"/>
    <property type="molecule type" value="Genomic_DNA"/>
</dbReference>
<organism evidence="1 2">
    <name type="scientific">Apodemus speciosus</name>
    <name type="common">Large Japanese field mouse</name>
    <dbReference type="NCBI Taxonomy" id="105296"/>
    <lineage>
        <taxon>Eukaryota</taxon>
        <taxon>Metazoa</taxon>
        <taxon>Chordata</taxon>
        <taxon>Craniata</taxon>
        <taxon>Vertebrata</taxon>
        <taxon>Euteleostomi</taxon>
        <taxon>Mammalia</taxon>
        <taxon>Eutheria</taxon>
        <taxon>Euarchontoglires</taxon>
        <taxon>Glires</taxon>
        <taxon>Rodentia</taxon>
        <taxon>Myomorpha</taxon>
        <taxon>Muroidea</taxon>
        <taxon>Muridae</taxon>
        <taxon>Murinae</taxon>
        <taxon>Apodemus</taxon>
    </lineage>
</organism>
<evidence type="ECO:0000313" key="1">
    <source>
        <dbReference type="EMBL" id="GAB1288165.1"/>
    </source>
</evidence>
<name>A0ABQ0EMM8_APOSI</name>
<proteinExistence type="predicted"/>
<protein>
    <submittedName>
        <fullName evidence="1">Uncharacterized protein</fullName>
    </submittedName>
</protein>
<evidence type="ECO:0000313" key="2">
    <source>
        <dbReference type="Proteomes" id="UP001623349"/>
    </source>
</evidence>
<sequence>MKDSNCCEMENGHPLCPLYDTLTVTGTLASQQCFSVLLHFLED</sequence>
<accession>A0ABQ0EMM8</accession>
<reference evidence="1 2" key="1">
    <citation type="submission" date="2024-08" db="EMBL/GenBank/DDBJ databases">
        <title>The draft genome of Apodemus speciosus.</title>
        <authorList>
            <person name="Nabeshima K."/>
            <person name="Suzuki S."/>
            <person name="Onuma M."/>
        </authorList>
    </citation>
    <scope>NUCLEOTIDE SEQUENCE [LARGE SCALE GENOMIC DNA]</scope>
    <source>
        <strain evidence="1">IB14-021</strain>
    </source>
</reference>
<dbReference type="Proteomes" id="UP001623349">
    <property type="component" value="Unassembled WGS sequence"/>
</dbReference>
<keyword evidence="2" id="KW-1185">Reference proteome</keyword>